<name>A0A2G9UFA6_TELCI</name>
<dbReference type="PANTHER" id="PTHR45632:SF5">
    <property type="entry name" value="KELCH-LIKE PROTEIN 22"/>
    <property type="match status" value="1"/>
</dbReference>
<proteinExistence type="predicted"/>
<organism evidence="2 3">
    <name type="scientific">Teladorsagia circumcincta</name>
    <name type="common">Brown stomach worm</name>
    <name type="synonym">Ostertagia circumcincta</name>
    <dbReference type="NCBI Taxonomy" id="45464"/>
    <lineage>
        <taxon>Eukaryota</taxon>
        <taxon>Metazoa</taxon>
        <taxon>Ecdysozoa</taxon>
        <taxon>Nematoda</taxon>
        <taxon>Chromadorea</taxon>
        <taxon>Rhabditida</taxon>
        <taxon>Rhabditina</taxon>
        <taxon>Rhabditomorpha</taxon>
        <taxon>Strongyloidea</taxon>
        <taxon>Trichostrongylidae</taxon>
        <taxon>Teladorsagia</taxon>
    </lineage>
</organism>
<dbReference type="PRINTS" id="PR00501">
    <property type="entry name" value="KELCHREPEAT"/>
</dbReference>
<gene>
    <name evidence="2" type="ORF">TELCIR_09262</name>
</gene>
<sequence>MPPVLQMVMFGGWHTGRTHSRIDIFDQDKHTWKPLCDLSLVHPIAYHGSVVLNDHTIANLAGSLQKLLAGIPANDVLAQVHHGRTYISNSCCVLDGLIYVCGGFDVRGIHQRRRNDRLRCVERYDPKTNKWERIPSMIQMRSDAAAVSAGGKLYVSGGFNGTEIYYHVLTYDPVGVHQWRRWAQRRQQLGDKYGVEVHRGLRSTVDQGRVRDVPQHLLVPVFVKPQQSFSKLSHGVVGRGGGDHTLMGGSVRAGSYECPSYGVLSAVRSLNRKDGQ</sequence>
<keyword evidence="3" id="KW-1185">Reference proteome</keyword>
<evidence type="ECO:0000313" key="2">
    <source>
        <dbReference type="EMBL" id="PIO68934.1"/>
    </source>
</evidence>
<reference evidence="2 3" key="1">
    <citation type="submission" date="2015-09" db="EMBL/GenBank/DDBJ databases">
        <title>Draft genome of the parasitic nematode Teladorsagia circumcincta isolate WARC Sus (inbred).</title>
        <authorList>
            <person name="Mitreva M."/>
        </authorList>
    </citation>
    <scope>NUCLEOTIDE SEQUENCE [LARGE SCALE GENOMIC DNA]</scope>
    <source>
        <strain evidence="2 3">S</strain>
    </source>
</reference>
<evidence type="ECO:0000313" key="3">
    <source>
        <dbReference type="Proteomes" id="UP000230423"/>
    </source>
</evidence>
<dbReference type="InterPro" id="IPR015915">
    <property type="entry name" value="Kelch-typ_b-propeller"/>
</dbReference>
<protein>
    <submittedName>
        <fullName evidence="2">Kelch repeat protein</fullName>
    </submittedName>
</protein>
<evidence type="ECO:0000256" key="1">
    <source>
        <dbReference type="ARBA" id="ARBA00022441"/>
    </source>
</evidence>
<dbReference type="SMART" id="SM00612">
    <property type="entry name" value="Kelch"/>
    <property type="match status" value="2"/>
</dbReference>
<dbReference type="SUPFAM" id="SSF117281">
    <property type="entry name" value="Kelch motif"/>
    <property type="match status" value="1"/>
</dbReference>
<dbReference type="Gene3D" id="2.120.10.80">
    <property type="entry name" value="Kelch-type beta propeller"/>
    <property type="match status" value="1"/>
</dbReference>
<dbReference type="Proteomes" id="UP000230423">
    <property type="component" value="Unassembled WGS sequence"/>
</dbReference>
<dbReference type="OrthoDB" id="5775046at2759"/>
<accession>A0A2G9UFA6</accession>
<dbReference type="AlphaFoldDB" id="A0A2G9UFA6"/>
<dbReference type="InterPro" id="IPR006652">
    <property type="entry name" value="Kelch_1"/>
</dbReference>
<keyword evidence="1" id="KW-0880">Kelch repeat</keyword>
<dbReference type="PANTHER" id="PTHR45632">
    <property type="entry name" value="LD33804P"/>
    <property type="match status" value="1"/>
</dbReference>
<dbReference type="Pfam" id="PF01344">
    <property type="entry name" value="Kelch_1"/>
    <property type="match status" value="2"/>
</dbReference>
<dbReference type="EMBL" id="KZ346848">
    <property type="protein sequence ID" value="PIO68934.1"/>
    <property type="molecule type" value="Genomic_DNA"/>
</dbReference>